<organism evidence="1 2">
    <name type="scientific">Leptospira wolbachii serovar Codice str. CDC</name>
    <dbReference type="NCBI Taxonomy" id="1218599"/>
    <lineage>
        <taxon>Bacteria</taxon>
        <taxon>Pseudomonadati</taxon>
        <taxon>Spirochaetota</taxon>
        <taxon>Spirochaetia</taxon>
        <taxon>Leptospirales</taxon>
        <taxon>Leptospiraceae</taxon>
        <taxon>Leptospira</taxon>
    </lineage>
</organism>
<evidence type="ECO:0000313" key="2">
    <source>
        <dbReference type="Proteomes" id="UP000013984"/>
    </source>
</evidence>
<sequence length="37" mass="4448">MIKEDGMPFFGQVPHGFPHDKFNRRTRKENLMNIFIV</sequence>
<name>R9A3J6_9LEPT</name>
<dbReference type="Proteomes" id="UP000013984">
    <property type="component" value="Unassembled WGS sequence"/>
</dbReference>
<evidence type="ECO:0000313" key="1">
    <source>
        <dbReference type="EMBL" id="EOQ94800.1"/>
    </source>
</evidence>
<accession>R9A3J6</accession>
<reference evidence="1" key="1">
    <citation type="submission" date="2013-04" db="EMBL/GenBank/DDBJ databases">
        <authorList>
            <person name="Harkins D.M."/>
            <person name="Durkin A.S."/>
            <person name="Brinkac L.M."/>
            <person name="Haft D.H."/>
            <person name="Selengut J.D."/>
            <person name="Sanka R."/>
            <person name="DePew J."/>
            <person name="Purushe J."/>
            <person name="Galloway R.L."/>
            <person name="Vinetz J.M."/>
            <person name="Sutton G.G."/>
            <person name="Nierman W.C."/>
            <person name="Fouts D.E."/>
        </authorList>
    </citation>
    <scope>NUCLEOTIDE SEQUENCE [LARGE SCALE GENOMIC DNA]</scope>
    <source>
        <strain evidence="1">CDC</strain>
    </source>
</reference>
<protein>
    <submittedName>
        <fullName evidence="1">Uncharacterized protein</fullName>
    </submittedName>
</protein>
<keyword evidence="2" id="KW-1185">Reference proteome</keyword>
<gene>
    <name evidence="1" type="ORF">LEP1GSC195_1383</name>
</gene>
<proteinExistence type="predicted"/>
<dbReference type="AlphaFoldDB" id="R9A3J6"/>
<comment type="caution">
    <text evidence="1">The sequence shown here is derived from an EMBL/GenBank/DDBJ whole genome shotgun (WGS) entry which is preliminary data.</text>
</comment>
<dbReference type="EMBL" id="AOGZ02000020">
    <property type="protein sequence ID" value="EOQ94800.1"/>
    <property type="molecule type" value="Genomic_DNA"/>
</dbReference>